<keyword evidence="2 6" id="KW-0808">Transferase</keyword>
<dbReference type="REBASE" id="300459">
    <property type="entry name" value="M.Hpa6342ORF5945P"/>
</dbReference>
<evidence type="ECO:0000313" key="9">
    <source>
        <dbReference type="EMBL" id="RDF10112.1"/>
    </source>
</evidence>
<evidence type="ECO:0000313" key="10">
    <source>
        <dbReference type="Proteomes" id="UP000253945"/>
    </source>
</evidence>
<dbReference type="InterPro" id="IPR050390">
    <property type="entry name" value="C5-Methyltransferase"/>
</dbReference>
<keyword evidence="4" id="KW-0680">Restriction system</keyword>
<evidence type="ECO:0000256" key="5">
    <source>
        <dbReference type="ARBA" id="ARBA00047422"/>
    </source>
</evidence>
<dbReference type="InterPro" id="IPR001525">
    <property type="entry name" value="C5_MeTfrase"/>
</dbReference>
<dbReference type="RefSeq" id="WP_111354099.1">
    <property type="nucleotide sequence ID" value="NZ_QEQF01000005.1"/>
</dbReference>
<proteinExistence type="inferred from homology"/>
<dbReference type="Gene3D" id="3.40.50.150">
    <property type="entry name" value="Vaccinia Virus protein VP39"/>
    <property type="match status" value="1"/>
</dbReference>
<dbReference type="GO" id="GO:0003677">
    <property type="term" value="F:DNA binding"/>
    <property type="evidence" value="ECO:0007669"/>
    <property type="project" value="TreeGrafter"/>
</dbReference>
<gene>
    <name evidence="9" type="ORF">DPV92_05945</name>
</gene>
<sequence>MLNTIDLFAGCGGLTDGFKLTYKYNLLAAVEWEKAPLNSLRHRLEKKWNYENVEQKIIHFDIQRTEELLYGYEQDPDYGNSIGLEKLVNNQIVDVIIGGPPCQAYSIAGRIRDENGMKDDYRNYLFESYIQVVKHFQPKACIFENVVGMLSATPDGVPIINRIASAFNEAGYVISSSIQEQAVFDVSEFGVPQKRQRVILVAFNKNTIKNPEGKIDEFYSNLEKYKESKKTVSDAILDLPPIYPCEIESKKRSHKVSVDNFLISEHIPRYHNPRDVKIFQMLAEDIENGENKFTSIKALQELYREATGKSSNVHKYHVLRRNLPSNTIPAHLYKDGLRHIHPDSKQARSITVREAARLQTFADDFEFLGSMGAKYKMIGNAVPPEFAKKIALALNETLSEG</sequence>
<protein>
    <recommendedName>
        <fullName evidence="8">Cytosine-specific methyltransferase</fullName>
        <ecNumber evidence="8">2.1.1.37</ecNumber>
    </recommendedName>
</protein>
<dbReference type="Pfam" id="PF00145">
    <property type="entry name" value="DNA_methylase"/>
    <property type="match status" value="1"/>
</dbReference>
<dbReference type="GO" id="GO:0009307">
    <property type="term" value="P:DNA restriction-modification system"/>
    <property type="evidence" value="ECO:0007669"/>
    <property type="project" value="UniProtKB-KW"/>
</dbReference>
<evidence type="ECO:0000256" key="1">
    <source>
        <dbReference type="ARBA" id="ARBA00022603"/>
    </source>
</evidence>
<dbReference type="InterPro" id="IPR029063">
    <property type="entry name" value="SAM-dependent_MTases_sf"/>
</dbReference>
<comment type="similarity">
    <text evidence="6 7">Belongs to the class I-like SAM-binding methyltransferase superfamily. C5-methyltransferase family.</text>
</comment>
<dbReference type="InterPro" id="IPR018117">
    <property type="entry name" value="C5_DNA_meth_AS"/>
</dbReference>
<dbReference type="EC" id="2.1.1.37" evidence="8"/>
<feature type="active site" evidence="6">
    <location>
        <position position="102"/>
    </location>
</feature>
<dbReference type="PROSITE" id="PS51679">
    <property type="entry name" value="SAM_MT_C5"/>
    <property type="match status" value="1"/>
</dbReference>
<dbReference type="SUPFAM" id="SSF53335">
    <property type="entry name" value="S-adenosyl-L-methionine-dependent methyltransferases"/>
    <property type="match status" value="1"/>
</dbReference>
<keyword evidence="1 6" id="KW-0489">Methyltransferase</keyword>
<dbReference type="AlphaFoldDB" id="A0A369ZPP4"/>
<dbReference type="Gene3D" id="3.90.120.10">
    <property type="entry name" value="DNA Methylase, subunit A, domain 2"/>
    <property type="match status" value="1"/>
</dbReference>
<comment type="caution">
    <text evidence="9">The sequence shown here is derived from an EMBL/GenBank/DDBJ whole genome shotgun (WGS) entry which is preliminary data.</text>
</comment>
<dbReference type="Proteomes" id="UP000253945">
    <property type="component" value="Unassembled WGS sequence"/>
</dbReference>
<name>A0A369ZPP4_9PAST</name>
<keyword evidence="3 6" id="KW-0949">S-adenosyl-L-methionine</keyword>
<evidence type="ECO:0000256" key="4">
    <source>
        <dbReference type="ARBA" id="ARBA00022747"/>
    </source>
</evidence>
<evidence type="ECO:0000256" key="3">
    <source>
        <dbReference type="ARBA" id="ARBA00022691"/>
    </source>
</evidence>
<comment type="catalytic activity">
    <reaction evidence="5 8">
        <text>a 2'-deoxycytidine in DNA + S-adenosyl-L-methionine = a 5-methyl-2'-deoxycytidine in DNA + S-adenosyl-L-homocysteine + H(+)</text>
        <dbReference type="Rhea" id="RHEA:13681"/>
        <dbReference type="Rhea" id="RHEA-COMP:11369"/>
        <dbReference type="Rhea" id="RHEA-COMP:11370"/>
        <dbReference type="ChEBI" id="CHEBI:15378"/>
        <dbReference type="ChEBI" id="CHEBI:57856"/>
        <dbReference type="ChEBI" id="CHEBI:59789"/>
        <dbReference type="ChEBI" id="CHEBI:85452"/>
        <dbReference type="ChEBI" id="CHEBI:85454"/>
        <dbReference type="EC" id="2.1.1.37"/>
    </reaction>
</comment>
<keyword evidence="10" id="KW-1185">Reference proteome</keyword>
<reference evidence="9 10" key="1">
    <citation type="submission" date="2018-05" db="EMBL/GenBank/DDBJ databases">
        <title>Draft Genome Sequences for a Diverse set of 7 Haemophilus Species.</title>
        <authorList>
            <person name="Nichols M."/>
            <person name="Topaz N."/>
            <person name="Wang X."/>
            <person name="Wang X."/>
            <person name="Boxrud D."/>
        </authorList>
    </citation>
    <scope>NUCLEOTIDE SEQUENCE [LARGE SCALE GENOMIC DNA]</scope>
    <source>
        <strain evidence="9 10">C2014016342</strain>
    </source>
</reference>
<evidence type="ECO:0000256" key="6">
    <source>
        <dbReference type="PROSITE-ProRule" id="PRU01016"/>
    </source>
</evidence>
<dbReference type="PRINTS" id="PR00105">
    <property type="entry name" value="C5METTRFRASE"/>
</dbReference>
<dbReference type="PROSITE" id="PS00094">
    <property type="entry name" value="C5_MTASE_1"/>
    <property type="match status" value="1"/>
</dbReference>
<dbReference type="GO" id="GO:0044027">
    <property type="term" value="P:negative regulation of gene expression via chromosomal CpG island methylation"/>
    <property type="evidence" value="ECO:0007669"/>
    <property type="project" value="TreeGrafter"/>
</dbReference>
<dbReference type="EMBL" id="QEQF01000005">
    <property type="protein sequence ID" value="RDF10112.1"/>
    <property type="molecule type" value="Genomic_DNA"/>
</dbReference>
<dbReference type="GO" id="GO:0003886">
    <property type="term" value="F:DNA (cytosine-5-)-methyltransferase activity"/>
    <property type="evidence" value="ECO:0007669"/>
    <property type="project" value="UniProtKB-EC"/>
</dbReference>
<dbReference type="PANTHER" id="PTHR10629">
    <property type="entry name" value="CYTOSINE-SPECIFIC METHYLTRANSFERASE"/>
    <property type="match status" value="1"/>
</dbReference>
<evidence type="ECO:0000256" key="7">
    <source>
        <dbReference type="RuleBase" id="RU000416"/>
    </source>
</evidence>
<dbReference type="GO" id="GO:0032259">
    <property type="term" value="P:methylation"/>
    <property type="evidence" value="ECO:0007669"/>
    <property type="project" value="UniProtKB-KW"/>
</dbReference>
<dbReference type="PANTHER" id="PTHR10629:SF52">
    <property type="entry name" value="DNA (CYTOSINE-5)-METHYLTRANSFERASE 1"/>
    <property type="match status" value="1"/>
</dbReference>
<accession>A0A369ZPP4</accession>
<evidence type="ECO:0000256" key="8">
    <source>
        <dbReference type="RuleBase" id="RU000417"/>
    </source>
</evidence>
<dbReference type="NCBIfam" id="TIGR00675">
    <property type="entry name" value="dcm"/>
    <property type="match status" value="1"/>
</dbReference>
<evidence type="ECO:0000256" key="2">
    <source>
        <dbReference type="ARBA" id="ARBA00022679"/>
    </source>
</evidence>
<organism evidence="9 10">
    <name type="scientific">Haemophilus paraphrohaemolyticus</name>
    <dbReference type="NCBI Taxonomy" id="736"/>
    <lineage>
        <taxon>Bacteria</taxon>
        <taxon>Pseudomonadati</taxon>
        <taxon>Pseudomonadota</taxon>
        <taxon>Gammaproteobacteria</taxon>
        <taxon>Pasteurellales</taxon>
        <taxon>Pasteurellaceae</taxon>
        <taxon>Haemophilus</taxon>
    </lineage>
</organism>